<dbReference type="PANTHER" id="PTHR43861">
    <property type="entry name" value="TRANS-ACONITATE 2-METHYLTRANSFERASE-RELATED"/>
    <property type="match status" value="1"/>
</dbReference>
<dbReference type="SUPFAM" id="SSF53335">
    <property type="entry name" value="S-adenosyl-L-methionine-dependent methyltransferases"/>
    <property type="match status" value="1"/>
</dbReference>
<dbReference type="AlphaFoldDB" id="A0A5T0Q1C0"/>
<evidence type="ECO:0000259" key="2">
    <source>
        <dbReference type="Pfam" id="PF13649"/>
    </source>
</evidence>
<dbReference type="GO" id="GO:0008168">
    <property type="term" value="F:methyltransferase activity"/>
    <property type="evidence" value="ECO:0007669"/>
    <property type="project" value="UniProtKB-KW"/>
</dbReference>
<name>A0A5T0Q1C0_CAMJU</name>
<gene>
    <name evidence="3" type="ORF">BG735_07575</name>
</gene>
<dbReference type="Gene3D" id="3.40.50.150">
    <property type="entry name" value="Vaccinia Virus protein VP39"/>
    <property type="match status" value="1"/>
</dbReference>
<reference evidence="3" key="1">
    <citation type="submission" date="2018-05" db="EMBL/GenBank/DDBJ databases">
        <authorList>
            <consortium name="NARMS: The National Antimicrobial Resistance Monitoring System"/>
        </authorList>
    </citation>
    <scope>NUCLEOTIDE SEQUENCE</scope>
    <source>
        <strain evidence="3">FSIS1607372</strain>
    </source>
</reference>
<dbReference type="EMBL" id="AACEEA010000035">
    <property type="protein sequence ID" value="EAK1948494.1"/>
    <property type="molecule type" value="Genomic_DNA"/>
</dbReference>
<accession>A0A5T0Q1C0</accession>
<comment type="caution">
    <text evidence="3">The sequence shown here is derived from an EMBL/GenBank/DDBJ whole genome shotgun (WGS) entry which is preliminary data.</text>
</comment>
<proteinExistence type="predicted"/>
<dbReference type="CDD" id="cd02440">
    <property type="entry name" value="AdoMet_MTases"/>
    <property type="match status" value="1"/>
</dbReference>
<keyword evidence="3" id="KW-0489">Methyltransferase</keyword>
<evidence type="ECO:0000256" key="1">
    <source>
        <dbReference type="ARBA" id="ARBA00022679"/>
    </source>
</evidence>
<keyword evidence="1 3" id="KW-0808">Transferase</keyword>
<dbReference type="InterPro" id="IPR041698">
    <property type="entry name" value="Methyltransf_25"/>
</dbReference>
<dbReference type="InterPro" id="IPR029063">
    <property type="entry name" value="SAM-dependent_MTases_sf"/>
</dbReference>
<protein>
    <submittedName>
        <fullName evidence="3">Class I SAM-dependent methyltransferase</fullName>
    </submittedName>
</protein>
<dbReference type="Pfam" id="PF13649">
    <property type="entry name" value="Methyltransf_25"/>
    <property type="match status" value="1"/>
</dbReference>
<dbReference type="GO" id="GO:0032259">
    <property type="term" value="P:methylation"/>
    <property type="evidence" value="ECO:0007669"/>
    <property type="project" value="UniProtKB-KW"/>
</dbReference>
<sequence length="219" mass="25552">MIQQKWHELHTDKRHQPRYPSNDLVSFVFRNFKSGDKILDLGCGAGRHVKFLAENGFKAFGVDYSENGIKAAQELLKTYNLQADLKVSSVNDIPYEDESFDGLLCYGVLYYNSKEVIEKAAKEIYRVLKKGSMAYVAVRNMDDYRYKNNEKKSKYEVIIQESDKNRSASCEDGMQMYFFDKDEVQRIFKDFKNIEINRLKTSYANDSFADESFLIILKK</sequence>
<organism evidence="3">
    <name type="scientific">Campylobacter jejuni</name>
    <dbReference type="NCBI Taxonomy" id="197"/>
    <lineage>
        <taxon>Bacteria</taxon>
        <taxon>Pseudomonadati</taxon>
        <taxon>Campylobacterota</taxon>
        <taxon>Epsilonproteobacteria</taxon>
        <taxon>Campylobacterales</taxon>
        <taxon>Campylobacteraceae</taxon>
        <taxon>Campylobacter</taxon>
    </lineage>
</organism>
<feature type="domain" description="Methyltransferase" evidence="2">
    <location>
        <begin position="38"/>
        <end position="131"/>
    </location>
</feature>
<evidence type="ECO:0000313" key="3">
    <source>
        <dbReference type="EMBL" id="EAK1948494.1"/>
    </source>
</evidence>